<dbReference type="InterPro" id="IPR045143">
    <property type="entry name" value="Spc25"/>
</dbReference>
<evidence type="ECO:0000256" key="2">
    <source>
        <dbReference type="ARBA" id="ARBA00006379"/>
    </source>
</evidence>
<dbReference type="EMBL" id="JBBNAG010000009">
    <property type="protein sequence ID" value="KAK9104398.1"/>
    <property type="molecule type" value="Genomic_DNA"/>
</dbReference>
<dbReference type="PANTHER" id="PTHR14281:SF0">
    <property type="entry name" value="KINETOCHORE PROTEIN SPC25"/>
    <property type="match status" value="1"/>
</dbReference>
<dbReference type="PANTHER" id="PTHR14281">
    <property type="entry name" value="KINETOCHORE PROTEIN SPC25-RELATED"/>
    <property type="match status" value="1"/>
</dbReference>
<keyword evidence="7 9" id="KW-0131">Cell cycle</keyword>
<evidence type="ECO:0000256" key="5">
    <source>
        <dbReference type="ARBA" id="ARBA00022776"/>
    </source>
</evidence>
<dbReference type="Pfam" id="PF08234">
    <property type="entry name" value="Spindle_Spc25"/>
    <property type="match status" value="1"/>
</dbReference>
<reference evidence="13 14" key="1">
    <citation type="submission" date="2024-01" db="EMBL/GenBank/DDBJ databases">
        <title>Genome assemblies of Stephania.</title>
        <authorList>
            <person name="Yang L."/>
        </authorList>
    </citation>
    <scope>NUCLEOTIDE SEQUENCE [LARGE SCALE GENOMIC DNA]</scope>
    <source>
        <strain evidence="13">JXDWG</strain>
        <tissue evidence="13">Leaf</tissue>
    </source>
</reference>
<evidence type="ECO:0000256" key="1">
    <source>
        <dbReference type="ARBA" id="ARBA00004584"/>
    </source>
</evidence>
<evidence type="ECO:0000256" key="6">
    <source>
        <dbReference type="ARBA" id="ARBA00023054"/>
    </source>
</evidence>
<keyword evidence="3 9" id="KW-0158">Chromosome</keyword>
<evidence type="ECO:0000256" key="4">
    <source>
        <dbReference type="ARBA" id="ARBA00022618"/>
    </source>
</evidence>
<evidence type="ECO:0000256" key="3">
    <source>
        <dbReference type="ARBA" id="ARBA00022454"/>
    </source>
</evidence>
<evidence type="ECO:0000256" key="11">
    <source>
        <dbReference type="SAM" id="MobiDB-lite"/>
    </source>
</evidence>
<dbReference type="GO" id="GO:0031262">
    <property type="term" value="C:Ndc80 complex"/>
    <property type="evidence" value="ECO:0007669"/>
    <property type="project" value="InterPro"/>
</dbReference>
<name>A0AAP0HWP5_9MAGN</name>
<evidence type="ECO:0000313" key="13">
    <source>
        <dbReference type="EMBL" id="KAK9104398.1"/>
    </source>
</evidence>
<keyword evidence="9" id="KW-0995">Kinetochore</keyword>
<dbReference type="GO" id="GO:0051301">
    <property type="term" value="P:cell division"/>
    <property type="evidence" value="ECO:0007669"/>
    <property type="project" value="UniProtKB-UniRule"/>
</dbReference>
<feature type="region of interest" description="Disordered" evidence="11">
    <location>
        <begin position="257"/>
        <end position="311"/>
    </location>
</feature>
<keyword evidence="5 9" id="KW-0498">Mitosis</keyword>
<dbReference type="FunFam" id="3.30.457.50:FF:000001">
    <property type="entry name" value="Probable kinetochore protein spc25"/>
    <property type="match status" value="1"/>
</dbReference>
<comment type="subcellular location">
    <subcellularLocation>
        <location evidence="1">Chromosome</location>
        <location evidence="1">Centromere</location>
    </subcellularLocation>
    <subcellularLocation>
        <location evidence="9">Nucleus</location>
    </subcellularLocation>
    <subcellularLocation>
        <location evidence="9">Chromosome</location>
        <location evidence="9">Centromere</location>
        <location evidence="9">Kinetochore</location>
    </subcellularLocation>
</comment>
<comment type="similarity">
    <text evidence="2 9">Belongs to the SPC25 family.</text>
</comment>
<dbReference type="InterPro" id="IPR013255">
    <property type="entry name" value="Spc25_C"/>
</dbReference>
<comment type="function">
    <text evidence="9">Acts as a component of the essential kinetochore-associated NDC80 complex, which is required for chromosome segregation and spindle checkpoint activity.</text>
</comment>
<protein>
    <recommendedName>
        <fullName evidence="9">Kinetochore protein SPC25</fullName>
    </recommendedName>
</protein>
<accession>A0AAP0HWP5</accession>
<organism evidence="13 14">
    <name type="scientific">Stephania cephalantha</name>
    <dbReference type="NCBI Taxonomy" id="152367"/>
    <lineage>
        <taxon>Eukaryota</taxon>
        <taxon>Viridiplantae</taxon>
        <taxon>Streptophyta</taxon>
        <taxon>Embryophyta</taxon>
        <taxon>Tracheophyta</taxon>
        <taxon>Spermatophyta</taxon>
        <taxon>Magnoliopsida</taxon>
        <taxon>Ranunculales</taxon>
        <taxon>Menispermaceae</taxon>
        <taxon>Menispermoideae</taxon>
        <taxon>Cissampelideae</taxon>
        <taxon>Stephania</taxon>
    </lineage>
</organism>
<dbReference type="GO" id="GO:0005634">
    <property type="term" value="C:nucleus"/>
    <property type="evidence" value="ECO:0007669"/>
    <property type="project" value="UniProtKB-SubCell"/>
</dbReference>
<evidence type="ECO:0000259" key="12">
    <source>
        <dbReference type="Pfam" id="PF08234"/>
    </source>
</evidence>
<keyword evidence="4 9" id="KW-0132">Cell division</keyword>
<comment type="subunit">
    <text evidence="9">Component of the NDC80 complex.</text>
</comment>
<keyword evidence="14" id="KW-1185">Reference proteome</keyword>
<evidence type="ECO:0000256" key="10">
    <source>
        <dbReference type="SAM" id="Coils"/>
    </source>
</evidence>
<evidence type="ECO:0000256" key="7">
    <source>
        <dbReference type="ARBA" id="ARBA00023306"/>
    </source>
</evidence>
<sequence length="311" mass="34538">MEKPIGKKAEELRMMCAREIPIFQERANNSVNSLLKSLQSVQISAQRTAQDQAKLGQLKAQLRGSEDDLVKALAVKTRKEAKRMALADSISATKARIEELNKTLHDQRERKDEYASILSRQLLALETLEGKANEGNEDKEEFMKAISWYNEVLGFRIEGGHGVKFIFNKINLKDPEEEYSFTVRHANDTYSLLDCNPSLADTKALMQEMNQTNGLFKFVRIMREKFQAVATTGASSQQTSVCEDLCTVSISAPTLSISAGGSESPGEENGIMSEHDRNLKKVSHGRVGKSPILSPGSASSLRRSSRLQVTK</sequence>
<dbReference type="AlphaFoldDB" id="A0AAP0HWP5"/>
<dbReference type="Proteomes" id="UP001419268">
    <property type="component" value="Unassembled WGS sequence"/>
</dbReference>
<dbReference type="GO" id="GO:0007059">
    <property type="term" value="P:chromosome segregation"/>
    <property type="evidence" value="ECO:0007669"/>
    <property type="project" value="InterPro"/>
</dbReference>
<feature type="compositionally biased region" description="Low complexity" evidence="11">
    <location>
        <begin position="293"/>
        <end position="302"/>
    </location>
</feature>
<keyword evidence="8 9" id="KW-0137">Centromere</keyword>
<feature type="coiled-coil region" evidence="10">
    <location>
        <begin position="90"/>
        <end position="145"/>
    </location>
</feature>
<dbReference type="Gene3D" id="3.30.457.50">
    <property type="entry name" value="Chromosome segregation protein Spc25"/>
    <property type="match status" value="1"/>
</dbReference>
<proteinExistence type="inferred from homology"/>
<keyword evidence="9" id="KW-0539">Nucleus</keyword>
<feature type="domain" description="Chromosome segregation protein Spc25 C-terminal" evidence="12">
    <location>
        <begin position="159"/>
        <end position="227"/>
    </location>
</feature>
<evidence type="ECO:0000313" key="14">
    <source>
        <dbReference type="Proteomes" id="UP001419268"/>
    </source>
</evidence>
<dbReference type="CDD" id="cd23784">
    <property type="entry name" value="RWD_Spc25"/>
    <property type="match status" value="1"/>
</dbReference>
<gene>
    <name evidence="13" type="ORF">Scep_021242</name>
</gene>
<keyword evidence="6 10" id="KW-0175">Coiled coil</keyword>
<evidence type="ECO:0000256" key="9">
    <source>
        <dbReference type="RuleBase" id="RU367150"/>
    </source>
</evidence>
<evidence type="ECO:0000256" key="8">
    <source>
        <dbReference type="ARBA" id="ARBA00023328"/>
    </source>
</evidence>
<comment type="caution">
    <text evidence="13">The sequence shown here is derived from an EMBL/GenBank/DDBJ whole genome shotgun (WGS) entry which is preliminary data.</text>
</comment>